<dbReference type="PATRIC" id="fig|167539.5.peg.749"/>
<sequence>MIDKFTLDECKKSAEVLEIKIRTLEHAISQSESMINESKMDAKSLTVLRRKIASSFQDLETLYLLKQEKVDRPTT</sequence>
<dbReference type="AlphaFoldDB" id="Q7VCN1"/>
<proteinExistence type="predicted"/>
<dbReference type="KEGG" id="pma:Pro_0709"/>
<dbReference type="EnsemblBacteria" id="AAP99753">
    <property type="protein sequence ID" value="AAP99753"/>
    <property type="gene ID" value="Pro_0709"/>
</dbReference>
<gene>
    <name evidence="1" type="ordered locus">Pro_0709</name>
</gene>
<dbReference type="EMBL" id="AE017126">
    <property type="protein sequence ID" value="AAP99753.1"/>
    <property type="molecule type" value="Genomic_DNA"/>
</dbReference>
<dbReference type="Proteomes" id="UP000001420">
    <property type="component" value="Chromosome"/>
</dbReference>
<organism evidence="1 2">
    <name type="scientific">Prochlorococcus marinus (strain SARG / CCMP1375 / SS120)</name>
    <dbReference type="NCBI Taxonomy" id="167539"/>
    <lineage>
        <taxon>Bacteria</taxon>
        <taxon>Bacillati</taxon>
        <taxon>Cyanobacteriota</taxon>
        <taxon>Cyanophyceae</taxon>
        <taxon>Synechococcales</taxon>
        <taxon>Prochlorococcaceae</taxon>
        <taxon>Prochlorococcus</taxon>
    </lineage>
</organism>
<dbReference type="HOGENOM" id="CLU_2790638_0_0_3"/>
<protein>
    <submittedName>
        <fullName evidence="1">Uncharacterized protein</fullName>
    </submittedName>
</protein>
<keyword evidence="2" id="KW-1185">Reference proteome</keyword>
<dbReference type="OrthoDB" id="541873at2"/>
<reference evidence="1 2" key="1">
    <citation type="journal article" date="2003" name="Proc. Natl. Acad. Sci. U.S.A.">
        <title>Genome sequence of the cyanobacterium Prochlorococcus marinus SS120, a nearly minimal oxyphototrophic genome.</title>
        <authorList>
            <person name="Dufresne A."/>
            <person name="Salanoubat M."/>
            <person name="Partensky F."/>
            <person name="Artiguenave F."/>
            <person name="Axmann I.M."/>
            <person name="Barbe V."/>
            <person name="Duprat S."/>
            <person name="Galperin M.Y."/>
            <person name="Koonin E.V."/>
            <person name="Le Gall F."/>
            <person name="Makarova K.S."/>
            <person name="Ostrowski M."/>
            <person name="Oztas S."/>
            <person name="Robert C."/>
            <person name="Rogozin I.B."/>
            <person name="Scanlan D.J."/>
            <person name="Tandeau de Marsac N."/>
            <person name="Weissenbach J."/>
            <person name="Wincker P."/>
            <person name="Wolf Y.I."/>
            <person name="Hess W.R."/>
        </authorList>
    </citation>
    <scope>NUCLEOTIDE SEQUENCE [LARGE SCALE GENOMIC DNA]</scope>
    <source>
        <strain evidence="2">SARG / CCMP1375 / SS120</strain>
    </source>
</reference>
<dbReference type="eggNOG" id="ENOG5030RE8">
    <property type="taxonomic scope" value="Bacteria"/>
</dbReference>
<name>Q7VCN1_PROMA</name>
<evidence type="ECO:0000313" key="1">
    <source>
        <dbReference type="EMBL" id="AAP99753.1"/>
    </source>
</evidence>
<evidence type="ECO:0000313" key="2">
    <source>
        <dbReference type="Proteomes" id="UP000001420"/>
    </source>
</evidence>
<accession>Q7VCN1</accession>